<keyword evidence="2 8" id="KW-0032">Aminotransferase</keyword>
<dbReference type="PANTHER" id="PTHR11986:SF79">
    <property type="entry name" value="ACETYLORNITHINE AMINOTRANSFERASE, MITOCHONDRIAL"/>
    <property type="match status" value="1"/>
</dbReference>
<evidence type="ECO:0000256" key="3">
    <source>
        <dbReference type="ARBA" id="ARBA00022605"/>
    </source>
</evidence>
<dbReference type="Proteomes" id="UP000037043">
    <property type="component" value="Unassembled WGS sequence"/>
</dbReference>
<dbReference type="GO" id="GO:0042802">
    <property type="term" value="F:identical protein binding"/>
    <property type="evidence" value="ECO:0007669"/>
    <property type="project" value="TreeGrafter"/>
</dbReference>
<dbReference type="FunFam" id="3.40.640.10:FF:000004">
    <property type="entry name" value="Acetylornithine aminotransferase"/>
    <property type="match status" value="1"/>
</dbReference>
<dbReference type="CDD" id="cd00610">
    <property type="entry name" value="OAT_like"/>
    <property type="match status" value="1"/>
</dbReference>
<dbReference type="GO" id="GO:0006526">
    <property type="term" value="P:L-arginine biosynthetic process"/>
    <property type="evidence" value="ECO:0007669"/>
    <property type="project" value="UniProtKB-ARBA"/>
</dbReference>
<dbReference type="Gene3D" id="3.90.1150.10">
    <property type="entry name" value="Aspartate Aminotransferase, domain 1"/>
    <property type="match status" value="1"/>
</dbReference>
<dbReference type="PROSITE" id="PS00600">
    <property type="entry name" value="AA_TRANSFER_CLASS_3"/>
    <property type="match status" value="1"/>
</dbReference>
<dbReference type="NCBIfam" id="NF002325">
    <property type="entry name" value="PRK01278.1"/>
    <property type="match status" value="1"/>
</dbReference>
<keyword evidence="5 7" id="KW-0663">Pyridoxal phosphate</keyword>
<accession>A0A0L6Z566</accession>
<protein>
    <submittedName>
        <fullName evidence="8">Acetylornithine aminotransferase</fullName>
        <ecNumber evidence="8">2.6.1.11</ecNumber>
    </submittedName>
</protein>
<proteinExistence type="inferred from homology"/>
<keyword evidence="9" id="KW-1185">Reference proteome</keyword>
<name>A0A0L6Z566_9CLOT</name>
<dbReference type="InterPro" id="IPR015421">
    <property type="entry name" value="PyrdxlP-dep_Trfase_major"/>
</dbReference>
<evidence type="ECO:0000256" key="6">
    <source>
        <dbReference type="ARBA" id="ARBA00029440"/>
    </source>
</evidence>
<dbReference type="SUPFAM" id="SSF53383">
    <property type="entry name" value="PLP-dependent transferases"/>
    <property type="match status" value="1"/>
</dbReference>
<evidence type="ECO:0000313" key="9">
    <source>
        <dbReference type="Proteomes" id="UP000037043"/>
    </source>
</evidence>
<comment type="similarity">
    <text evidence="7">Belongs to the class-III pyridoxal-phosphate-dependent aminotransferase family.</text>
</comment>
<comment type="cofactor">
    <cofactor evidence="1">
        <name>pyridoxal 5'-phosphate</name>
        <dbReference type="ChEBI" id="CHEBI:597326"/>
    </cofactor>
</comment>
<evidence type="ECO:0000256" key="1">
    <source>
        <dbReference type="ARBA" id="ARBA00001933"/>
    </source>
</evidence>
<comment type="caution">
    <text evidence="8">The sequence shown here is derived from an EMBL/GenBank/DDBJ whole genome shotgun (WGS) entry which is preliminary data.</text>
</comment>
<dbReference type="InterPro" id="IPR049704">
    <property type="entry name" value="Aminotrans_3_PPA_site"/>
</dbReference>
<dbReference type="EC" id="2.6.1.11" evidence="8"/>
<dbReference type="PIRSF" id="PIRSF000521">
    <property type="entry name" value="Transaminase_4ab_Lys_Orn"/>
    <property type="match status" value="1"/>
</dbReference>
<evidence type="ECO:0000256" key="2">
    <source>
        <dbReference type="ARBA" id="ARBA00022576"/>
    </source>
</evidence>
<dbReference type="NCBIfam" id="TIGR00707">
    <property type="entry name" value="argD"/>
    <property type="match status" value="1"/>
</dbReference>
<dbReference type="EMBL" id="LHUR01000047">
    <property type="protein sequence ID" value="KOA18101.1"/>
    <property type="molecule type" value="Genomic_DNA"/>
</dbReference>
<evidence type="ECO:0000313" key="8">
    <source>
        <dbReference type="EMBL" id="KOA18101.1"/>
    </source>
</evidence>
<dbReference type="Pfam" id="PF00202">
    <property type="entry name" value="Aminotran_3"/>
    <property type="match status" value="1"/>
</dbReference>
<reference evidence="9" key="1">
    <citation type="submission" date="2015-08" db="EMBL/GenBank/DDBJ databases">
        <title>Genome sequence of the strict anaerobe Clostridium homopropionicum LuHBu1 (DSM 5847T).</title>
        <authorList>
            <person name="Poehlein A."/>
            <person name="Beck M."/>
            <person name="Schiel-Bengelsdorf B."/>
            <person name="Bengelsdorf F.R."/>
            <person name="Daniel R."/>
            <person name="Duerre P."/>
        </authorList>
    </citation>
    <scope>NUCLEOTIDE SEQUENCE [LARGE SCALE GENOMIC DNA]</scope>
    <source>
        <strain evidence="9">DSM 5847</strain>
    </source>
</reference>
<gene>
    <name evidence="8" type="primary">argD_3</name>
    <name evidence="8" type="ORF">CLHOM_35520</name>
</gene>
<dbReference type="STRING" id="36844.SAMN04488501_11434"/>
<dbReference type="GO" id="GO:0003992">
    <property type="term" value="F:N2-acetyl-L-ornithine:2-oxoglutarate 5-aminotransferase activity"/>
    <property type="evidence" value="ECO:0007669"/>
    <property type="project" value="UniProtKB-EC"/>
</dbReference>
<dbReference type="Gene3D" id="3.40.640.10">
    <property type="entry name" value="Type I PLP-dependent aspartate aminotransferase-like (Major domain)"/>
    <property type="match status" value="1"/>
</dbReference>
<keyword evidence="3" id="KW-0028">Amino-acid biosynthesis</keyword>
<dbReference type="InterPro" id="IPR015422">
    <property type="entry name" value="PyrdxlP-dep_Trfase_small"/>
</dbReference>
<sequence>MGYDLNDTNELIKEANKSILFTTVRPNIVMERGEGMYLRDTEGKSYIDFIGGWAVTALGHCPRVLKEALINQGNTLINASPSFYNRPMIEFAKLLTDKSCFDRVFFANSGSEANEGAIKLARKYGAKFFNGAYEIITNINSFHGRTLAAMSATGKAAWDKLYEPKVPGFKHVPINDLEAIKTSITSNTCAVMLEPIQGEGGVYELSKDYVKAVSEICKKHGILLIFDEVQTGLGRTGSLFAYEYYEIEPDIMTLAKGIGGGYPLSALLVKEEFNIFEPGDQGGSYSAQPLGMAVGKAVVSEIINQNLSYNAKVQGEYIVEKLNEIKDKYELTNIRGRGLLIAFDLPEDKGSEVAAGCLSEGLLLNSPRPNIIRIMPPLIVTQKDTDDMISILCKVLDRVLL</sequence>
<evidence type="ECO:0000256" key="7">
    <source>
        <dbReference type="RuleBase" id="RU003560"/>
    </source>
</evidence>
<dbReference type="RefSeq" id="WP_052222980.1">
    <property type="nucleotide sequence ID" value="NZ_LHUR01000047.1"/>
</dbReference>
<evidence type="ECO:0000256" key="4">
    <source>
        <dbReference type="ARBA" id="ARBA00022679"/>
    </source>
</evidence>
<dbReference type="InterPro" id="IPR005814">
    <property type="entry name" value="Aminotrans_3"/>
</dbReference>
<comment type="pathway">
    <text evidence="6">Amino-acid biosynthesis.</text>
</comment>
<dbReference type="InterPro" id="IPR050103">
    <property type="entry name" value="Class-III_PLP-dep_AT"/>
</dbReference>
<dbReference type="PANTHER" id="PTHR11986">
    <property type="entry name" value="AMINOTRANSFERASE CLASS III"/>
    <property type="match status" value="1"/>
</dbReference>
<dbReference type="AlphaFoldDB" id="A0A0L6Z566"/>
<dbReference type="GO" id="GO:0030170">
    <property type="term" value="F:pyridoxal phosphate binding"/>
    <property type="evidence" value="ECO:0007669"/>
    <property type="project" value="InterPro"/>
</dbReference>
<dbReference type="InterPro" id="IPR015424">
    <property type="entry name" value="PyrdxlP-dep_Trfase"/>
</dbReference>
<keyword evidence="4 8" id="KW-0808">Transferase</keyword>
<organism evidence="8 9">
    <name type="scientific">Clostridium homopropionicum DSM 5847</name>
    <dbReference type="NCBI Taxonomy" id="1121318"/>
    <lineage>
        <taxon>Bacteria</taxon>
        <taxon>Bacillati</taxon>
        <taxon>Bacillota</taxon>
        <taxon>Clostridia</taxon>
        <taxon>Eubacteriales</taxon>
        <taxon>Clostridiaceae</taxon>
        <taxon>Clostridium</taxon>
    </lineage>
</organism>
<evidence type="ECO:0000256" key="5">
    <source>
        <dbReference type="ARBA" id="ARBA00022898"/>
    </source>
</evidence>
<dbReference type="PATRIC" id="fig|1121318.3.peg.3553"/>
<dbReference type="InterPro" id="IPR004636">
    <property type="entry name" value="AcOrn/SuccOrn_fam"/>
</dbReference>